<dbReference type="GO" id="GO:0008654">
    <property type="term" value="P:phospholipid biosynthetic process"/>
    <property type="evidence" value="ECO:0007669"/>
    <property type="project" value="UniProtKB-KW"/>
</dbReference>
<organism evidence="20 21">
    <name type="scientific">Desulfosporosinus orientis (strain ATCC 19365 / DSM 765 / NCIMB 8382 / VKM B-1628 / Singapore I)</name>
    <name type="common">Desulfotomaculum orientis</name>
    <dbReference type="NCBI Taxonomy" id="768706"/>
    <lineage>
        <taxon>Bacteria</taxon>
        <taxon>Bacillati</taxon>
        <taxon>Bacillota</taxon>
        <taxon>Clostridia</taxon>
        <taxon>Eubacteriales</taxon>
        <taxon>Desulfitobacteriaceae</taxon>
        <taxon>Desulfosporosinus</taxon>
    </lineage>
</organism>
<dbReference type="HOGENOM" id="CLU_112343_2_2_9"/>
<evidence type="ECO:0000256" key="13">
    <source>
        <dbReference type="ARBA" id="ARBA00023209"/>
    </source>
</evidence>
<dbReference type="KEGG" id="dor:Desor_4996"/>
<protein>
    <submittedName>
        <fullName evidence="20">Diacylglycerol kinase</fullName>
    </submittedName>
</protein>
<keyword evidence="13" id="KW-0594">Phospholipid biosynthesis</keyword>
<evidence type="ECO:0000256" key="6">
    <source>
        <dbReference type="ARBA" id="ARBA00022692"/>
    </source>
</evidence>
<dbReference type="GO" id="GO:0005886">
    <property type="term" value="C:plasma membrane"/>
    <property type="evidence" value="ECO:0007669"/>
    <property type="project" value="UniProtKB-SubCell"/>
</dbReference>
<keyword evidence="3" id="KW-1003">Cell membrane</keyword>
<evidence type="ECO:0000256" key="1">
    <source>
        <dbReference type="ARBA" id="ARBA00004651"/>
    </source>
</evidence>
<dbReference type="OrthoDB" id="9789934at2"/>
<evidence type="ECO:0000256" key="18">
    <source>
        <dbReference type="PIRSR" id="PIRSR600829-4"/>
    </source>
</evidence>
<evidence type="ECO:0000256" key="7">
    <source>
        <dbReference type="ARBA" id="ARBA00022741"/>
    </source>
</evidence>
<keyword evidence="18" id="KW-0460">Magnesium</keyword>
<keyword evidence="14" id="KW-1208">Phospholipid metabolism</keyword>
<dbReference type="PANTHER" id="PTHR34299:SF1">
    <property type="entry name" value="DIACYLGLYCEROL KINASE"/>
    <property type="match status" value="1"/>
</dbReference>
<feature type="transmembrane region" description="Helical" evidence="19">
    <location>
        <begin position="98"/>
        <end position="120"/>
    </location>
</feature>
<comment type="similarity">
    <text evidence="2">Belongs to the bacterial diacylglycerol kinase family.</text>
</comment>
<dbReference type="Gene3D" id="1.10.287.3610">
    <property type="match status" value="1"/>
</dbReference>
<keyword evidence="4" id="KW-0444">Lipid biosynthesis</keyword>
<proteinExistence type="inferred from homology"/>
<feature type="binding site" evidence="16">
    <location>
        <position position="68"/>
    </location>
    <ligand>
        <name>substrate</name>
    </ligand>
</feature>
<gene>
    <name evidence="20" type="ordered locus">Desor_4996</name>
</gene>
<evidence type="ECO:0000256" key="9">
    <source>
        <dbReference type="ARBA" id="ARBA00022840"/>
    </source>
</evidence>
<evidence type="ECO:0000256" key="16">
    <source>
        <dbReference type="PIRSR" id="PIRSR600829-2"/>
    </source>
</evidence>
<dbReference type="InterPro" id="IPR036945">
    <property type="entry name" value="DAGK_sf"/>
</dbReference>
<evidence type="ECO:0000256" key="19">
    <source>
        <dbReference type="SAM" id="Phobius"/>
    </source>
</evidence>
<comment type="cofactor">
    <cofactor evidence="18">
        <name>Mg(2+)</name>
        <dbReference type="ChEBI" id="CHEBI:18420"/>
    </cofactor>
    <text evidence="18">Mn(2+), Zn(2+), Cd(2+) and Co(2+) support activity to lesser extents.</text>
</comment>
<dbReference type="GO" id="GO:0005524">
    <property type="term" value="F:ATP binding"/>
    <property type="evidence" value="ECO:0007669"/>
    <property type="project" value="UniProtKB-KW"/>
</dbReference>
<evidence type="ECO:0000256" key="3">
    <source>
        <dbReference type="ARBA" id="ARBA00022475"/>
    </source>
</evidence>
<evidence type="ECO:0000313" key="21">
    <source>
        <dbReference type="Proteomes" id="UP000006346"/>
    </source>
</evidence>
<evidence type="ECO:0000256" key="17">
    <source>
        <dbReference type="PIRSR" id="PIRSR600829-3"/>
    </source>
</evidence>
<keyword evidence="9 17" id="KW-0067">ATP-binding</keyword>
<dbReference type="GO" id="GO:0016301">
    <property type="term" value="F:kinase activity"/>
    <property type="evidence" value="ECO:0007669"/>
    <property type="project" value="UniProtKB-KW"/>
</dbReference>
<reference evidence="20 21" key="2">
    <citation type="journal article" date="2012" name="J. Bacteriol.">
        <title>Complete genome sequences of Desulfosporosinus orientis DSM765T, Desulfosporosinus youngiae DSM17734T, Desulfosporosinus meridiei DSM13257T, and Desulfosporosinus acidiphilus DSM22704T.</title>
        <authorList>
            <person name="Pester M."/>
            <person name="Brambilla E."/>
            <person name="Alazard D."/>
            <person name="Rattei T."/>
            <person name="Weinmaier T."/>
            <person name="Han J."/>
            <person name="Lucas S."/>
            <person name="Lapidus A."/>
            <person name="Cheng J.F."/>
            <person name="Goodwin L."/>
            <person name="Pitluck S."/>
            <person name="Peters L."/>
            <person name="Ovchinnikova G."/>
            <person name="Teshima H."/>
            <person name="Detter J.C."/>
            <person name="Han C.S."/>
            <person name="Tapia R."/>
            <person name="Land M.L."/>
            <person name="Hauser L."/>
            <person name="Kyrpides N.C."/>
            <person name="Ivanova N.N."/>
            <person name="Pagani I."/>
            <person name="Huntmann M."/>
            <person name="Wei C.L."/>
            <person name="Davenport K.W."/>
            <person name="Daligault H."/>
            <person name="Chain P.S."/>
            <person name="Chen A."/>
            <person name="Mavromatis K."/>
            <person name="Markowitz V."/>
            <person name="Szeto E."/>
            <person name="Mikhailova N."/>
            <person name="Pati A."/>
            <person name="Wagner M."/>
            <person name="Woyke T."/>
            <person name="Ollivier B."/>
            <person name="Klenk H.P."/>
            <person name="Spring S."/>
            <person name="Loy A."/>
        </authorList>
    </citation>
    <scope>NUCLEOTIDE SEQUENCE [LARGE SCALE GENOMIC DNA]</scope>
    <source>
        <strain evidence="21">ATCC 19365 / DSM 765 / NCIMB 8382 / VKM B-1628</strain>
    </source>
</reference>
<keyword evidence="18" id="KW-0479">Metal-binding</keyword>
<dbReference type="CDD" id="cd14265">
    <property type="entry name" value="UDPK_IM_like"/>
    <property type="match status" value="1"/>
</dbReference>
<feature type="binding site" evidence="17">
    <location>
        <begin position="93"/>
        <end position="94"/>
    </location>
    <ligand>
        <name>ATP</name>
        <dbReference type="ChEBI" id="CHEBI:30616"/>
    </ligand>
</feature>
<accession>G7WJ77</accession>
<feature type="binding site" evidence="16">
    <location>
        <begin position="46"/>
        <end position="49"/>
    </location>
    <ligand>
        <name>substrate</name>
    </ligand>
</feature>
<feature type="binding site" evidence="18">
    <location>
        <position position="75"/>
    </location>
    <ligand>
        <name>a divalent metal cation</name>
        <dbReference type="ChEBI" id="CHEBI:60240"/>
    </ligand>
</feature>
<evidence type="ECO:0000256" key="10">
    <source>
        <dbReference type="ARBA" id="ARBA00022989"/>
    </source>
</evidence>
<evidence type="ECO:0000256" key="5">
    <source>
        <dbReference type="ARBA" id="ARBA00022679"/>
    </source>
</evidence>
<dbReference type="Pfam" id="PF01219">
    <property type="entry name" value="DAGK_prokar"/>
    <property type="match status" value="1"/>
</dbReference>
<feature type="binding site" evidence="17">
    <location>
        <position position="75"/>
    </location>
    <ligand>
        <name>ATP</name>
        <dbReference type="ChEBI" id="CHEBI:30616"/>
    </ligand>
</feature>
<keyword evidence="7 17" id="KW-0547">Nucleotide-binding</keyword>
<evidence type="ECO:0000256" key="12">
    <source>
        <dbReference type="ARBA" id="ARBA00023136"/>
    </source>
</evidence>
<evidence type="ECO:0000256" key="11">
    <source>
        <dbReference type="ARBA" id="ARBA00023098"/>
    </source>
</evidence>
<dbReference type="InterPro" id="IPR033717">
    <property type="entry name" value="UDPK"/>
</dbReference>
<keyword evidence="8 20" id="KW-0418">Kinase</keyword>
<keyword evidence="21" id="KW-1185">Reference proteome</keyword>
<feature type="transmembrane region" description="Helical" evidence="19">
    <location>
        <begin position="54"/>
        <end position="78"/>
    </location>
</feature>
<dbReference type="Proteomes" id="UP000006346">
    <property type="component" value="Chromosome"/>
</dbReference>
<dbReference type="EMBL" id="CP003108">
    <property type="protein sequence ID" value="AET70389.1"/>
    <property type="molecule type" value="Genomic_DNA"/>
</dbReference>
<keyword evidence="5" id="KW-0808">Transferase</keyword>
<evidence type="ECO:0000256" key="2">
    <source>
        <dbReference type="ARBA" id="ARBA00005967"/>
    </source>
</evidence>
<dbReference type="InterPro" id="IPR000829">
    <property type="entry name" value="DAGK"/>
</dbReference>
<dbReference type="PROSITE" id="PS01069">
    <property type="entry name" value="DAGK_PROKAR"/>
    <property type="match status" value="1"/>
</dbReference>
<keyword evidence="10 19" id="KW-1133">Transmembrane helix</keyword>
<keyword evidence="11" id="KW-0443">Lipid metabolism</keyword>
<evidence type="ECO:0000313" key="20">
    <source>
        <dbReference type="EMBL" id="AET70389.1"/>
    </source>
</evidence>
<reference evidence="21" key="1">
    <citation type="submission" date="2011-11" db="EMBL/GenBank/DDBJ databases">
        <title>Complete sequence of Desulfosporosinus orientis DSM 765.</title>
        <authorList>
            <person name="Lucas S."/>
            <person name="Han J."/>
            <person name="Lapidus A."/>
            <person name="Cheng J.-F."/>
            <person name="Goodwin L."/>
            <person name="Pitluck S."/>
            <person name="Peters L."/>
            <person name="Ovchinnikova G."/>
            <person name="Teshima H."/>
            <person name="Detter J.C."/>
            <person name="Han C."/>
            <person name="Tapia R."/>
            <person name="Land M."/>
            <person name="Hauser L."/>
            <person name="Kyrpides N."/>
            <person name="Ivanova N."/>
            <person name="Pagani I."/>
            <person name="Pester M."/>
            <person name="Spring S."/>
            <person name="Ollivier B."/>
            <person name="Rattei T."/>
            <person name="Klenk H.-P."/>
            <person name="Wagner M."/>
            <person name="Loy A."/>
            <person name="Woyke T."/>
        </authorList>
    </citation>
    <scope>NUCLEOTIDE SEQUENCE [LARGE SCALE GENOMIC DNA]</scope>
    <source>
        <strain evidence="21">ATCC 19365 / DSM 765 / NCIMB 8382 / VKM B-1628</strain>
    </source>
</reference>
<evidence type="ECO:0000256" key="4">
    <source>
        <dbReference type="ARBA" id="ARBA00022516"/>
    </source>
</evidence>
<comment type="subcellular location">
    <subcellularLocation>
        <location evidence="1">Cell membrane</location>
        <topology evidence="1">Multi-pass membrane protein</topology>
    </subcellularLocation>
</comment>
<evidence type="ECO:0000256" key="15">
    <source>
        <dbReference type="PIRSR" id="PIRSR600829-1"/>
    </source>
</evidence>
<dbReference type="PANTHER" id="PTHR34299">
    <property type="entry name" value="DIACYLGLYCEROL KINASE"/>
    <property type="match status" value="1"/>
</dbReference>
<evidence type="ECO:0000256" key="8">
    <source>
        <dbReference type="ARBA" id="ARBA00022777"/>
    </source>
</evidence>
<keyword evidence="6 19" id="KW-0812">Transmembrane</keyword>
<dbReference type="eggNOG" id="COG0818">
    <property type="taxonomic scope" value="Bacteria"/>
</dbReference>
<feature type="active site" description="Proton acceptor" evidence="15">
    <location>
        <position position="68"/>
    </location>
</feature>
<name>G7WJ77_DESOD</name>
<keyword evidence="12 19" id="KW-0472">Membrane</keyword>
<dbReference type="PATRIC" id="fig|768706.3.peg.5084"/>
<dbReference type="AlphaFoldDB" id="G7WJ77"/>
<dbReference type="STRING" id="768706.Desor_4996"/>
<dbReference type="GO" id="GO:0046872">
    <property type="term" value="F:metal ion binding"/>
    <property type="evidence" value="ECO:0007669"/>
    <property type="project" value="UniProtKB-KW"/>
</dbReference>
<sequence length="128" mass="14254">MGRNRRSGFWRSLNQAWRGVLYTVRTQSHVQFHFVAGTSVLLLAWWSEVSRFEWLILIFAIGSVIGAEVMNSAIEIVVDMVQPNFHPLAGMAKDVAAGAVLVTSLQAAVIGIIVFAPVLYRFAVEMLY</sequence>
<dbReference type="RefSeq" id="WP_014187193.1">
    <property type="nucleotide sequence ID" value="NC_016584.1"/>
</dbReference>
<evidence type="ECO:0000256" key="14">
    <source>
        <dbReference type="ARBA" id="ARBA00023264"/>
    </source>
</evidence>